<evidence type="ECO:0000313" key="2">
    <source>
        <dbReference type="EMBL" id="KZC12455.1"/>
    </source>
</evidence>
<gene>
    <name evidence="2" type="ORF">WN55_03993</name>
</gene>
<dbReference type="CDD" id="cd23992">
    <property type="entry name" value="PBP_GOBP"/>
    <property type="match status" value="1"/>
</dbReference>
<accession>A0A154PKS9</accession>
<evidence type="ECO:0000313" key="3">
    <source>
        <dbReference type="Proteomes" id="UP000076502"/>
    </source>
</evidence>
<evidence type="ECO:0000256" key="1">
    <source>
        <dbReference type="SAM" id="MobiDB-lite"/>
    </source>
</evidence>
<dbReference type="Pfam" id="PF01395">
    <property type="entry name" value="PBP_GOBP"/>
    <property type="match status" value="1"/>
</dbReference>
<dbReference type="OrthoDB" id="8194670at2759"/>
<feature type="compositionally biased region" description="Acidic residues" evidence="1">
    <location>
        <begin position="272"/>
        <end position="283"/>
    </location>
</feature>
<reference evidence="2 3" key="1">
    <citation type="submission" date="2015-07" db="EMBL/GenBank/DDBJ databases">
        <title>The genome of Dufourea novaeangliae.</title>
        <authorList>
            <person name="Pan H."/>
            <person name="Kapheim K."/>
        </authorList>
    </citation>
    <scope>NUCLEOTIDE SEQUENCE [LARGE SCALE GENOMIC DNA]</scope>
    <source>
        <strain evidence="2">0120121106</strain>
        <tissue evidence="2">Whole body</tissue>
    </source>
</reference>
<protein>
    <submittedName>
        <fullName evidence="2">Uncharacterized protein</fullName>
    </submittedName>
</protein>
<dbReference type="Proteomes" id="UP000076502">
    <property type="component" value="Unassembled WGS sequence"/>
</dbReference>
<feature type="region of interest" description="Disordered" evidence="1">
    <location>
        <begin position="270"/>
        <end position="293"/>
    </location>
</feature>
<name>A0A154PKS9_DUFNO</name>
<organism evidence="2 3">
    <name type="scientific">Dufourea novaeangliae</name>
    <name type="common">Sweat bee</name>
    <dbReference type="NCBI Taxonomy" id="178035"/>
    <lineage>
        <taxon>Eukaryota</taxon>
        <taxon>Metazoa</taxon>
        <taxon>Ecdysozoa</taxon>
        <taxon>Arthropoda</taxon>
        <taxon>Hexapoda</taxon>
        <taxon>Insecta</taxon>
        <taxon>Pterygota</taxon>
        <taxon>Neoptera</taxon>
        <taxon>Endopterygota</taxon>
        <taxon>Hymenoptera</taxon>
        <taxon>Apocrita</taxon>
        <taxon>Aculeata</taxon>
        <taxon>Apoidea</taxon>
        <taxon>Anthophila</taxon>
        <taxon>Halictidae</taxon>
        <taxon>Rophitinae</taxon>
        <taxon>Dufourea</taxon>
    </lineage>
</organism>
<dbReference type="AlphaFoldDB" id="A0A154PKS9"/>
<keyword evidence="3" id="KW-1185">Reference proteome</keyword>
<proteinExistence type="predicted"/>
<dbReference type="InterPro" id="IPR006170">
    <property type="entry name" value="PBP/GOBP"/>
</dbReference>
<dbReference type="GO" id="GO:0005549">
    <property type="term" value="F:odorant binding"/>
    <property type="evidence" value="ECO:0007669"/>
    <property type="project" value="InterPro"/>
</dbReference>
<sequence>MFCNRLVFVALAGALIFLVSGRRKFCFSIKVLFNGVSFELLLWNLFMLQEPVNTDIRRDCRRETKVSWAALKKMKSGDFEQNDQKLKCYVKCFMVKNGILNNNAEIDVQRALRHIPRSLQDSSRHLFNKCKSVTYKPLLERPPTPAYYPPQAPMNASPYPAYGQGPAYAGGLIGPGASDNGCCSWTRDCCGGGCCSRAGCCSTEPPVLEQPTQRPPVGHRYEDLYGCGQPRTMGPPMGMAGGSTYCETEERVPCTGARKDTEIKLPKCYGGDCEESQECENDVTESTPQQSEQ</sequence>
<feature type="compositionally biased region" description="Polar residues" evidence="1">
    <location>
        <begin position="284"/>
        <end position="293"/>
    </location>
</feature>
<dbReference type="InterPro" id="IPR036728">
    <property type="entry name" value="PBP_GOBP_sf"/>
</dbReference>
<dbReference type="Gene3D" id="1.10.238.20">
    <property type="entry name" value="Pheromone/general odorant binding protein domain"/>
    <property type="match status" value="1"/>
</dbReference>
<dbReference type="SUPFAM" id="SSF47565">
    <property type="entry name" value="Insect pheromone/odorant-binding proteins"/>
    <property type="match status" value="1"/>
</dbReference>
<dbReference type="EMBL" id="KQ434948">
    <property type="protein sequence ID" value="KZC12455.1"/>
    <property type="molecule type" value="Genomic_DNA"/>
</dbReference>